<comment type="caution">
    <text evidence="1">The sequence shown here is derived from an EMBL/GenBank/DDBJ whole genome shotgun (WGS) entry which is preliminary data.</text>
</comment>
<proteinExistence type="predicted"/>
<evidence type="ECO:0000313" key="2">
    <source>
        <dbReference type="EMBL" id="TNG91281.1"/>
    </source>
</evidence>
<gene>
    <name evidence="1" type="ORF">EDC16_105158</name>
    <name evidence="2" type="ORF">FHQ21_08250</name>
</gene>
<dbReference type="EMBL" id="VDGV01000070">
    <property type="protein sequence ID" value="TNG91281.1"/>
    <property type="molecule type" value="Genomic_DNA"/>
</dbReference>
<dbReference type="EMBL" id="SMCP01000005">
    <property type="protein sequence ID" value="TCV87239.1"/>
    <property type="molecule type" value="Genomic_DNA"/>
</dbReference>
<evidence type="ECO:0000313" key="3">
    <source>
        <dbReference type="Proteomes" id="UP000294619"/>
    </source>
</evidence>
<sequence length="80" mass="9302">MPKKYNLDELIAQQQEIIQLANQLEKFPSKAEVGFRLLALRAVREFDLTKPQRPKTIQYLADYMPEVLTTLKRVLADKAN</sequence>
<organism evidence="1 3">
    <name type="scientific">Testudinibacter aquarius</name>
    <dbReference type="NCBI Taxonomy" id="1524974"/>
    <lineage>
        <taxon>Bacteria</taxon>
        <taxon>Pseudomonadati</taxon>
        <taxon>Pseudomonadota</taxon>
        <taxon>Gammaproteobacteria</taxon>
        <taxon>Pasteurellales</taxon>
        <taxon>Pasteurellaceae</taxon>
        <taxon>Testudinibacter</taxon>
    </lineage>
</organism>
<protein>
    <submittedName>
        <fullName evidence="1">Uncharacterized protein</fullName>
    </submittedName>
</protein>
<evidence type="ECO:0000313" key="1">
    <source>
        <dbReference type="EMBL" id="TCV87239.1"/>
    </source>
</evidence>
<name>A0A4V2W293_9PAST</name>
<dbReference type="Proteomes" id="UP000305526">
    <property type="component" value="Unassembled WGS sequence"/>
</dbReference>
<reference evidence="2 4" key="2">
    <citation type="submission" date="2019-05" db="EMBL/GenBank/DDBJ databases">
        <title>Pasteurellaceae isolates from reptiles.</title>
        <authorList>
            <person name="Bojesen A.M."/>
            <person name="Lund E."/>
        </authorList>
    </citation>
    <scope>NUCLEOTIDE SEQUENCE [LARGE SCALE GENOMIC DNA]</scope>
    <source>
        <strain evidence="2 4">ELNT2x</strain>
    </source>
</reference>
<keyword evidence="4" id="KW-1185">Reference proteome</keyword>
<dbReference type="RefSeq" id="WP_132966721.1">
    <property type="nucleotide sequence ID" value="NZ_LEKL01000064.1"/>
</dbReference>
<accession>A0A4V2W293</accession>
<evidence type="ECO:0000313" key="4">
    <source>
        <dbReference type="Proteomes" id="UP000305526"/>
    </source>
</evidence>
<dbReference type="Proteomes" id="UP000294619">
    <property type="component" value="Unassembled WGS sequence"/>
</dbReference>
<dbReference type="AlphaFoldDB" id="A0A4V2W293"/>
<reference evidence="1 3" key="1">
    <citation type="submission" date="2019-03" db="EMBL/GenBank/DDBJ databases">
        <title>Genomic Encyclopedia of Type Strains, Phase IV (KMG-IV): sequencing the most valuable type-strain genomes for metagenomic binning, comparative biology and taxonomic classification.</title>
        <authorList>
            <person name="Goeker M."/>
        </authorList>
    </citation>
    <scope>NUCLEOTIDE SEQUENCE [LARGE SCALE GENOMIC DNA]</scope>
    <source>
        <strain evidence="1 3">DSM 28140</strain>
    </source>
</reference>